<feature type="region of interest" description="Disordered" evidence="1">
    <location>
        <begin position="261"/>
        <end position="283"/>
    </location>
</feature>
<name>A0A183T544_SCHSO</name>
<evidence type="ECO:0000313" key="3">
    <source>
        <dbReference type="Proteomes" id="UP000275846"/>
    </source>
</evidence>
<proteinExistence type="predicted"/>
<reference evidence="4" key="1">
    <citation type="submission" date="2016-06" db="UniProtKB">
        <authorList>
            <consortium name="WormBaseParasite"/>
        </authorList>
    </citation>
    <scope>IDENTIFICATION</scope>
</reference>
<reference evidence="2 3" key="2">
    <citation type="submission" date="2018-11" db="EMBL/GenBank/DDBJ databases">
        <authorList>
            <consortium name="Pathogen Informatics"/>
        </authorList>
    </citation>
    <scope>NUCLEOTIDE SEQUENCE [LARGE SCALE GENOMIC DNA]</scope>
    <source>
        <strain evidence="2 3">NST_G2</strain>
    </source>
</reference>
<gene>
    <name evidence="2" type="ORF">SSLN_LOCUS11592</name>
</gene>
<keyword evidence="3" id="KW-1185">Reference proteome</keyword>
<dbReference type="EMBL" id="UYSU01036650">
    <property type="protein sequence ID" value="VDL97977.1"/>
    <property type="molecule type" value="Genomic_DNA"/>
</dbReference>
<evidence type="ECO:0000256" key="1">
    <source>
        <dbReference type="SAM" id="MobiDB-lite"/>
    </source>
</evidence>
<accession>A0A183T544</accession>
<dbReference type="AlphaFoldDB" id="A0A183T544"/>
<evidence type="ECO:0000313" key="2">
    <source>
        <dbReference type="EMBL" id="VDL97977.1"/>
    </source>
</evidence>
<dbReference type="Proteomes" id="UP000275846">
    <property type="component" value="Unassembled WGS sequence"/>
</dbReference>
<dbReference type="OrthoDB" id="6248996at2759"/>
<sequence>METKGRQVYSHLAMAVNLFSTIQMYIDDIWLWPRRFAERSDERTHLHYRFFYYFKRQGQGELSKGNQNIPCCCGRYGTGSVEIVKIGEGPPLTLADLQSHGLHGGGFPLIEDADWPQEQRKPVWKSSAPAYSEKKTPVNGYGNWSQKKYSVHEQPSCVPRNDMAQPGGALPSSSYRFHAVPSNVPTGLVTTTAQTAVNCMQQPVTSQPPYSLPWQQQQQQQPMGCSGHCCGQCFAPPPPNDAWNSPGGIMNARKIRDERKFSLPPASHHSTEQRTSYREHRFH</sequence>
<organism evidence="4">
    <name type="scientific">Schistocephalus solidus</name>
    <name type="common">Tapeworm</name>
    <dbReference type="NCBI Taxonomy" id="70667"/>
    <lineage>
        <taxon>Eukaryota</taxon>
        <taxon>Metazoa</taxon>
        <taxon>Spiralia</taxon>
        <taxon>Lophotrochozoa</taxon>
        <taxon>Platyhelminthes</taxon>
        <taxon>Cestoda</taxon>
        <taxon>Eucestoda</taxon>
        <taxon>Diphyllobothriidea</taxon>
        <taxon>Diphyllobothriidae</taxon>
        <taxon>Schistocephalus</taxon>
    </lineage>
</organism>
<dbReference type="WBParaSite" id="SSLN_0001203701-mRNA-1">
    <property type="protein sequence ID" value="SSLN_0001203701-mRNA-1"/>
    <property type="gene ID" value="SSLN_0001203701"/>
</dbReference>
<feature type="compositionally biased region" description="Basic and acidic residues" evidence="1">
    <location>
        <begin position="269"/>
        <end position="283"/>
    </location>
</feature>
<protein>
    <submittedName>
        <fullName evidence="4">IRF tryptophan pentad repeat domain-containing protein</fullName>
    </submittedName>
</protein>
<evidence type="ECO:0000313" key="4">
    <source>
        <dbReference type="WBParaSite" id="SSLN_0001203701-mRNA-1"/>
    </source>
</evidence>